<accession>A0A397I9L4</accession>
<comment type="caution">
    <text evidence="1">The sequence shown here is derived from an EMBL/GenBank/DDBJ whole genome shotgun (WGS) entry which is preliminary data.</text>
</comment>
<gene>
    <name evidence="1" type="ORF">Glove_242g177</name>
</gene>
<organism evidence="1 2">
    <name type="scientific">Diversispora epigaea</name>
    <dbReference type="NCBI Taxonomy" id="1348612"/>
    <lineage>
        <taxon>Eukaryota</taxon>
        <taxon>Fungi</taxon>
        <taxon>Fungi incertae sedis</taxon>
        <taxon>Mucoromycota</taxon>
        <taxon>Glomeromycotina</taxon>
        <taxon>Glomeromycetes</taxon>
        <taxon>Diversisporales</taxon>
        <taxon>Diversisporaceae</taxon>
        <taxon>Diversispora</taxon>
    </lineage>
</organism>
<sequence>MIDDSEFLIPFRQHMRVKCFLNSKRFEITIYPIPKNPYKPGFQCFCDNYLSLIEDSPSKAINSLYHKIFNTNTEYSGLAAIGFENKEIIKRLIENIKFFLIFLKIEQFLTVVSGFGYSEKEENYYTAGSGYISSIVARYKGQKHLFLLKVQKDECQIEVYQEETHIKIFSGITPDIVWNKIGIFQKFSGSYIFGITHQQVQKQLQNLKNKEFLTCTSNRWDNQELMNEAFADILIQKQLQNLKNKEFLTCTSNRWDNQELMNEAFADILNKELSAWRSMFRACGCTDVMPYHRKLSKTEFWSNAQDPQSDQNTLSYLYHSDMLQIEPVEIIKSSNNNIWELFKKSLHSNKCGAEGCIRILSIIAEGFSISQLKKNLVVGSDTITNARKHARLYRPGAPPFEKPKKIVHKMAEIKEQQFLWFFQDHANISQSSYKIDPKKTYPNGMKKTSFMTRLTNATHLKYRDDLGAFCQICNDYGFESFENLESIVREDISEKKNRVNQLKRHMRRGYEEELEINSNGTLAHNSCISHCLLYAFGDCDQIHQTRCNKCDQFFQLFNLLKNQISNDKIQKLDEIQEKLKYYLSHQTRKVYLNAQFKPLLNSLDDNDQLKRHMRRGYEEELEINSNGTLAHNSCISHCLLYAFGDCDQIHQTRCNKCDQFFQLFNLLKNQISNNKIQKLDEIQEKLKYYLSHQTRKVYLNAQFKPLLNSLDDNGVIMICDYKMRVLPKSARETKSEFFDLPNNIHDYSLSVLKEAVPCSLNNVSLFNIKKFAQKLLQFINAYRQGLNGQLANYVEKYKLYYRIPNVILEVKGIK</sequence>
<dbReference type="OrthoDB" id="2416294at2759"/>
<dbReference type="AlphaFoldDB" id="A0A397I9L4"/>
<evidence type="ECO:0000313" key="1">
    <source>
        <dbReference type="EMBL" id="RHZ72491.1"/>
    </source>
</evidence>
<dbReference type="Proteomes" id="UP000266861">
    <property type="component" value="Unassembled WGS sequence"/>
</dbReference>
<evidence type="ECO:0000313" key="2">
    <source>
        <dbReference type="Proteomes" id="UP000266861"/>
    </source>
</evidence>
<dbReference type="EMBL" id="PQFF01000224">
    <property type="protein sequence ID" value="RHZ72491.1"/>
    <property type="molecule type" value="Genomic_DNA"/>
</dbReference>
<reference evidence="1 2" key="1">
    <citation type="submission" date="2018-08" db="EMBL/GenBank/DDBJ databases">
        <title>Genome and evolution of the arbuscular mycorrhizal fungus Diversispora epigaea (formerly Glomus versiforme) and its bacterial endosymbionts.</title>
        <authorList>
            <person name="Sun X."/>
            <person name="Fei Z."/>
            <person name="Harrison M."/>
        </authorList>
    </citation>
    <scope>NUCLEOTIDE SEQUENCE [LARGE SCALE GENOMIC DNA]</scope>
    <source>
        <strain evidence="1 2">IT104</strain>
    </source>
</reference>
<proteinExistence type="predicted"/>
<keyword evidence="2" id="KW-1185">Reference proteome</keyword>
<protein>
    <submittedName>
        <fullName evidence="1">Uncharacterized protein</fullName>
    </submittedName>
</protein>
<name>A0A397I9L4_9GLOM</name>